<keyword evidence="2" id="KW-0597">Phosphoprotein</keyword>
<dbReference type="Pfam" id="PF08235">
    <property type="entry name" value="LNS2"/>
    <property type="match status" value="1"/>
</dbReference>
<dbReference type="FunFam" id="3.40.50.1000:FF:000063">
    <property type="entry name" value="Nuclear elongation and deformation protein"/>
    <property type="match status" value="1"/>
</dbReference>
<dbReference type="InterPro" id="IPR036412">
    <property type="entry name" value="HAD-like_sf"/>
</dbReference>
<dbReference type="STRING" id="50376.A0A517L5J5"/>
<dbReference type="SUPFAM" id="SSF56784">
    <property type="entry name" value="HAD-like"/>
    <property type="match status" value="1"/>
</dbReference>
<dbReference type="Pfam" id="PF04571">
    <property type="entry name" value="Lipin_N"/>
    <property type="match status" value="1"/>
</dbReference>
<dbReference type="InterPro" id="IPR023214">
    <property type="entry name" value="HAD_sf"/>
</dbReference>
<dbReference type="InterPro" id="IPR057124">
    <property type="entry name" value="Ned1-like_M"/>
</dbReference>
<dbReference type="GO" id="GO:0008195">
    <property type="term" value="F:phosphatidate phosphatase activity"/>
    <property type="evidence" value="ECO:0007669"/>
    <property type="project" value="TreeGrafter"/>
</dbReference>
<dbReference type="InterPro" id="IPR031315">
    <property type="entry name" value="LNS2/PITP"/>
</dbReference>
<feature type="domain" description="LNS2/PITP" evidence="4">
    <location>
        <begin position="444"/>
        <end position="606"/>
    </location>
</feature>
<dbReference type="PANTHER" id="PTHR12181:SF12">
    <property type="entry name" value="PHOSPHATIDATE PHOSPHATASE"/>
    <property type="match status" value="1"/>
</dbReference>
<evidence type="ECO:0000256" key="3">
    <source>
        <dbReference type="SAM" id="MobiDB-lite"/>
    </source>
</evidence>
<dbReference type="InterPro" id="IPR013209">
    <property type="entry name" value="LNS2"/>
</dbReference>
<comment type="similarity">
    <text evidence="1">Belongs to the lipin family.</text>
</comment>
<dbReference type="PANTHER" id="PTHR12181">
    <property type="entry name" value="LIPIN"/>
    <property type="match status" value="1"/>
</dbReference>
<name>A0A517L5J5_9PEZI</name>
<dbReference type="OrthoDB" id="4567at2759"/>
<sequence length="820" mass="89821">MQYVRNTFGSVRDAYNSLNPATLSGAIDVIVVEQEDGSLACSPFHVRFGKFSLLRPSDKKVEFTVNNVKQNFSMKLGEGGEAFFVFETSENIPRALQTSPLSSPTTSPIPYPTETTPSLELPEPEPLDIATETQRGRSQLPGGGLGISSSHAKAQSDAGDATPRLASASPEIFAQRPVSGDWSGLVDRPNPNGRSITDELLPSAKEDMGHTWDKAKSEPPEDHGLPRSQSPPPIPIEEAVRRARNLEERLRNSNIPATVSETGDLMLDMQGYKSTEEEALRAESVARRILSEELEGNYDIGALIGVDEHGNLWIYSSEEAKEAADRRAGMAVLNPSAMRSTDAVSDPGYHSDDGTQSDSDYEKSKLKAGLYRRDSDSAVGMGSAPGSPDNGTAEPARNYAKTLRLTSDQLKDLKLKPGANPMGFTVNKATCQAVMYLWRYDVPIVISDIDGTITKSDALGHLFNMVGRDWTHLGVAKLYTDIAQNGYNIFYLTSRSVGMADNTRGYLNSVTQDGYRLPKGPVIMSPDRTMAALRREVYLRKPEVFKMACLRDIMNLFQGASPDGRLRTPFYAGFGNRLTDALSYRSVSIPSTRIFTINSNAEVSMHLLAPAQYRTSYVNMREIVDHYFPPIGMLVKEGGEEYTDFNYWRDRPLDVDEFSASESGSDEDEGEAQRRQGLYESSVRSEDEGGDEDLGASYFSQGDVDENGESIIETVEGDGGMEQSIFMDDIGEEESYLEDSALLSPDLDEPVDERELELDAKLDALDLADVNHSTPHVKATDPQDDLSRLSKVIDSPAAKESPKEDTATAPADPNDLGLAS</sequence>
<feature type="compositionally biased region" description="Low complexity" evidence="3">
    <location>
        <begin position="98"/>
        <end position="121"/>
    </location>
</feature>
<organism evidence="5 6">
    <name type="scientific">Venturia effusa</name>
    <dbReference type="NCBI Taxonomy" id="50376"/>
    <lineage>
        <taxon>Eukaryota</taxon>
        <taxon>Fungi</taxon>
        <taxon>Dikarya</taxon>
        <taxon>Ascomycota</taxon>
        <taxon>Pezizomycotina</taxon>
        <taxon>Dothideomycetes</taxon>
        <taxon>Pleosporomycetidae</taxon>
        <taxon>Venturiales</taxon>
        <taxon>Venturiaceae</taxon>
        <taxon>Venturia</taxon>
    </lineage>
</organism>
<accession>A0A517L5J5</accession>
<dbReference type="Proteomes" id="UP000316270">
    <property type="component" value="Chromosome 5"/>
</dbReference>
<feature type="region of interest" description="Disordered" evidence="3">
    <location>
        <begin position="332"/>
        <end position="365"/>
    </location>
</feature>
<proteinExistence type="inferred from homology"/>
<gene>
    <name evidence="5" type="ORF">FKW77_006371</name>
</gene>
<dbReference type="InterPro" id="IPR007651">
    <property type="entry name" value="Lipin_N"/>
</dbReference>
<dbReference type="AlphaFoldDB" id="A0A517L5J5"/>
<evidence type="ECO:0000256" key="2">
    <source>
        <dbReference type="ARBA" id="ARBA00022553"/>
    </source>
</evidence>
<dbReference type="GO" id="GO:0019432">
    <property type="term" value="P:triglyceride biosynthetic process"/>
    <property type="evidence" value="ECO:0007669"/>
    <property type="project" value="TreeGrafter"/>
</dbReference>
<keyword evidence="6" id="KW-1185">Reference proteome</keyword>
<dbReference type="EMBL" id="CP042189">
    <property type="protein sequence ID" value="QDS70909.1"/>
    <property type="molecule type" value="Genomic_DNA"/>
</dbReference>
<dbReference type="Pfam" id="PF24565">
    <property type="entry name" value="Ned1_M"/>
    <property type="match status" value="1"/>
</dbReference>
<feature type="region of interest" description="Disordered" evidence="3">
    <location>
        <begin position="96"/>
        <end position="235"/>
    </location>
</feature>
<dbReference type="GO" id="GO:0009062">
    <property type="term" value="P:fatty acid catabolic process"/>
    <property type="evidence" value="ECO:0007669"/>
    <property type="project" value="TreeGrafter"/>
</dbReference>
<feature type="region of interest" description="Disordered" evidence="3">
    <location>
        <begin position="658"/>
        <end position="707"/>
    </location>
</feature>
<evidence type="ECO:0000259" key="4">
    <source>
        <dbReference type="SMART" id="SM00775"/>
    </source>
</evidence>
<evidence type="ECO:0000313" key="5">
    <source>
        <dbReference type="EMBL" id="QDS70909.1"/>
    </source>
</evidence>
<protein>
    <recommendedName>
        <fullName evidence="4">LNS2/PITP domain-containing protein</fullName>
    </recommendedName>
</protein>
<feature type="compositionally biased region" description="Basic and acidic residues" evidence="3">
    <location>
        <begin position="778"/>
        <end position="788"/>
    </location>
</feature>
<evidence type="ECO:0000313" key="6">
    <source>
        <dbReference type="Proteomes" id="UP000316270"/>
    </source>
</evidence>
<feature type="compositionally biased region" description="Basic and acidic residues" evidence="3">
    <location>
        <begin position="204"/>
        <end position="225"/>
    </location>
</feature>
<feature type="compositionally biased region" description="Acidic residues" evidence="3">
    <location>
        <begin position="658"/>
        <end position="670"/>
    </location>
</feature>
<dbReference type="SMART" id="SM00775">
    <property type="entry name" value="LNS2"/>
    <property type="match status" value="1"/>
</dbReference>
<dbReference type="InterPro" id="IPR026058">
    <property type="entry name" value="LIPIN"/>
</dbReference>
<dbReference type="GO" id="GO:0005634">
    <property type="term" value="C:nucleus"/>
    <property type="evidence" value="ECO:0007669"/>
    <property type="project" value="TreeGrafter"/>
</dbReference>
<feature type="region of interest" description="Disordered" evidence="3">
    <location>
        <begin position="770"/>
        <end position="820"/>
    </location>
</feature>
<feature type="region of interest" description="Disordered" evidence="3">
    <location>
        <begin position="376"/>
        <end position="395"/>
    </location>
</feature>
<evidence type="ECO:0000256" key="1">
    <source>
        <dbReference type="ARBA" id="ARBA00005476"/>
    </source>
</evidence>
<dbReference type="Gene3D" id="3.40.50.1000">
    <property type="entry name" value="HAD superfamily/HAD-like"/>
    <property type="match status" value="1"/>
</dbReference>
<reference evidence="5 6" key="1">
    <citation type="submission" date="2019-07" db="EMBL/GenBank/DDBJ databases">
        <title>Finished genome of Venturia effusa.</title>
        <authorList>
            <person name="Young C.A."/>
            <person name="Cox M.P."/>
            <person name="Ganley A.R.D."/>
            <person name="David W.J."/>
        </authorList>
    </citation>
    <scope>NUCLEOTIDE SEQUENCE [LARGE SCALE GENOMIC DNA]</scope>
    <source>
        <strain evidence="6">albino</strain>
    </source>
</reference>